<dbReference type="Pfam" id="PF01813">
    <property type="entry name" value="ATP-synt_D"/>
    <property type="match status" value="1"/>
</dbReference>
<dbReference type="OMA" id="REEFFRM"/>
<sequence length="206" mass="24410">MTSERLPVISTRMNHRILDQRLKSVQKGLSLLKCKSDALQIKIREMESELKQREQNVKLLFKNAFKMISKAELYGSDMKIVAKICTEACPSLECEFNNVYGTTVVCFKLRRRKFDKEIMWRNGYVLREAKYAFDELLHELVDLSTMKNSLEAVKYQLESTNKRKNSLEHKMIPKLESTVNYIESELDELEREEFYRLKKVQEIKEK</sequence>
<evidence type="ECO:0000256" key="1">
    <source>
        <dbReference type="ARBA" id="ARBA00005850"/>
    </source>
</evidence>
<dbReference type="VEuPathDB" id="MicrosporidiaDB:VICG_01533"/>
<dbReference type="GeneID" id="19882244"/>
<proteinExistence type="inferred from homology"/>
<dbReference type="PANTHER" id="PTHR11671">
    <property type="entry name" value="V-TYPE ATP SYNTHASE SUBUNIT D"/>
    <property type="match status" value="1"/>
</dbReference>
<feature type="coiled-coil region" evidence="4">
    <location>
        <begin position="29"/>
        <end position="63"/>
    </location>
</feature>
<dbReference type="GO" id="GO:0007035">
    <property type="term" value="P:vacuolar acidification"/>
    <property type="evidence" value="ECO:0007669"/>
    <property type="project" value="EnsemblFungi"/>
</dbReference>
<evidence type="ECO:0000256" key="4">
    <source>
        <dbReference type="SAM" id="Coils"/>
    </source>
</evidence>
<dbReference type="GO" id="GO:0000221">
    <property type="term" value="C:vacuolar proton-transporting V-type ATPase, V1 domain"/>
    <property type="evidence" value="ECO:0007669"/>
    <property type="project" value="EnsemblFungi"/>
</dbReference>
<name>L2GKL7_VITCO</name>
<dbReference type="EMBL" id="JH370144">
    <property type="protein sequence ID" value="ELA41428.1"/>
    <property type="molecule type" value="Genomic_DNA"/>
</dbReference>
<dbReference type="GO" id="GO:0000329">
    <property type="term" value="C:fungal-type vacuole membrane"/>
    <property type="evidence" value="ECO:0007669"/>
    <property type="project" value="EnsemblFungi"/>
</dbReference>
<dbReference type="OrthoDB" id="7676488at2759"/>
<keyword evidence="6" id="KW-1185">Reference proteome</keyword>
<dbReference type="FunCoup" id="L2GKL7">
    <property type="interactions" value="82"/>
</dbReference>
<organism evidence="5 6">
    <name type="scientific">Vittaforma corneae (strain ATCC 50505)</name>
    <name type="common">Microsporidian parasite</name>
    <name type="synonym">Nosema corneum</name>
    <dbReference type="NCBI Taxonomy" id="993615"/>
    <lineage>
        <taxon>Eukaryota</taxon>
        <taxon>Fungi</taxon>
        <taxon>Fungi incertae sedis</taxon>
        <taxon>Microsporidia</taxon>
        <taxon>Nosematidae</taxon>
        <taxon>Vittaforma</taxon>
    </lineage>
</organism>
<dbReference type="NCBIfam" id="TIGR00309">
    <property type="entry name" value="V_ATPase_subD"/>
    <property type="match status" value="1"/>
</dbReference>
<evidence type="ECO:0000256" key="2">
    <source>
        <dbReference type="ARBA" id="ARBA00022448"/>
    </source>
</evidence>
<keyword evidence="2" id="KW-0813">Transport</keyword>
<dbReference type="RefSeq" id="XP_007604979.1">
    <property type="nucleotide sequence ID" value="XM_007604917.1"/>
</dbReference>
<dbReference type="GO" id="GO:0045121">
    <property type="term" value="C:membrane raft"/>
    <property type="evidence" value="ECO:0007669"/>
    <property type="project" value="EnsemblFungi"/>
</dbReference>
<feature type="coiled-coil region" evidence="4">
    <location>
        <begin position="150"/>
        <end position="192"/>
    </location>
</feature>
<accession>L2GKL7</accession>
<evidence type="ECO:0000313" key="5">
    <source>
        <dbReference type="EMBL" id="ELA41428.1"/>
    </source>
</evidence>
<protein>
    <submittedName>
        <fullName evidence="5">V-type ATPase, D subunit</fullName>
    </submittedName>
</protein>
<dbReference type="Gene3D" id="1.10.287.3240">
    <property type="match status" value="1"/>
</dbReference>
<dbReference type="InterPro" id="IPR002699">
    <property type="entry name" value="V_ATPase_D"/>
</dbReference>
<comment type="similarity">
    <text evidence="1">Belongs to the V-ATPase D subunit family.</text>
</comment>
<keyword evidence="4" id="KW-0175">Coiled coil</keyword>
<evidence type="ECO:0000313" key="6">
    <source>
        <dbReference type="Proteomes" id="UP000011082"/>
    </source>
</evidence>
<gene>
    <name evidence="5" type="ORF">VICG_01533</name>
</gene>
<dbReference type="GO" id="GO:0046961">
    <property type="term" value="F:proton-transporting ATPase activity, rotational mechanism"/>
    <property type="evidence" value="ECO:0007669"/>
    <property type="project" value="EnsemblFungi"/>
</dbReference>
<dbReference type="STRING" id="993615.L2GKL7"/>
<dbReference type="InParanoid" id="L2GKL7"/>
<dbReference type="HOGENOM" id="CLU_069688_0_1_1"/>
<dbReference type="Proteomes" id="UP000011082">
    <property type="component" value="Unassembled WGS sequence"/>
</dbReference>
<keyword evidence="3" id="KW-0406">Ion transport</keyword>
<reference evidence="6" key="1">
    <citation type="submission" date="2011-05" db="EMBL/GenBank/DDBJ databases">
        <title>The genome sequence of Vittaforma corneae strain ATCC 50505.</title>
        <authorList>
            <consortium name="The Broad Institute Genome Sequencing Platform"/>
            <person name="Cuomo C."/>
            <person name="Didier E."/>
            <person name="Bowers L."/>
            <person name="Young S.K."/>
            <person name="Zeng Q."/>
            <person name="Gargeya S."/>
            <person name="Fitzgerald M."/>
            <person name="Haas B."/>
            <person name="Abouelleil A."/>
            <person name="Alvarado L."/>
            <person name="Arachchi H.M."/>
            <person name="Berlin A."/>
            <person name="Chapman S.B."/>
            <person name="Gearin G."/>
            <person name="Goldberg J."/>
            <person name="Griggs A."/>
            <person name="Gujja S."/>
            <person name="Hansen M."/>
            <person name="Heiman D."/>
            <person name="Howarth C."/>
            <person name="Larimer J."/>
            <person name="Lui A."/>
            <person name="MacDonald P.J.P."/>
            <person name="McCowen C."/>
            <person name="Montmayeur A."/>
            <person name="Murphy C."/>
            <person name="Neiman D."/>
            <person name="Pearson M."/>
            <person name="Priest M."/>
            <person name="Roberts A."/>
            <person name="Saif S."/>
            <person name="Shea T."/>
            <person name="Sisk P."/>
            <person name="Stolte C."/>
            <person name="Sykes S."/>
            <person name="Wortman J."/>
            <person name="Nusbaum C."/>
            <person name="Birren B."/>
        </authorList>
    </citation>
    <scope>NUCLEOTIDE SEQUENCE [LARGE SCALE GENOMIC DNA]</scope>
    <source>
        <strain evidence="6">ATCC 50505</strain>
    </source>
</reference>
<evidence type="ECO:0000256" key="3">
    <source>
        <dbReference type="ARBA" id="ARBA00023065"/>
    </source>
</evidence>
<dbReference type="AlphaFoldDB" id="L2GKL7"/>